<feature type="region of interest" description="Disordered" evidence="3">
    <location>
        <begin position="421"/>
        <end position="450"/>
    </location>
</feature>
<dbReference type="OMA" id="INFMAPN"/>
<dbReference type="GO" id="GO:0005730">
    <property type="term" value="C:nucleolus"/>
    <property type="evidence" value="ECO:0007669"/>
    <property type="project" value="TreeGrafter"/>
</dbReference>
<evidence type="ECO:0000313" key="6">
    <source>
        <dbReference type="EMBL" id="OJT09634.1"/>
    </source>
</evidence>
<dbReference type="PANTHER" id="PTHR15565:SF0">
    <property type="entry name" value="PROTEIN AATF"/>
    <property type="match status" value="1"/>
</dbReference>
<feature type="region of interest" description="Disordered" evidence="3">
    <location>
        <begin position="1"/>
        <end position="33"/>
    </location>
</feature>
<organism evidence="6 7">
    <name type="scientific">Trametes pubescens</name>
    <name type="common">White-rot fungus</name>
    <dbReference type="NCBI Taxonomy" id="154538"/>
    <lineage>
        <taxon>Eukaryota</taxon>
        <taxon>Fungi</taxon>
        <taxon>Dikarya</taxon>
        <taxon>Basidiomycota</taxon>
        <taxon>Agaricomycotina</taxon>
        <taxon>Agaricomycetes</taxon>
        <taxon>Polyporales</taxon>
        <taxon>Polyporaceae</taxon>
        <taxon>Trametes</taxon>
    </lineage>
</organism>
<evidence type="ECO:0000259" key="4">
    <source>
        <dbReference type="Pfam" id="PF08164"/>
    </source>
</evidence>
<dbReference type="InterPro" id="IPR012617">
    <property type="entry name" value="AATF_C"/>
</dbReference>
<evidence type="ECO:0000313" key="7">
    <source>
        <dbReference type="Proteomes" id="UP000184267"/>
    </source>
</evidence>
<comment type="similarity">
    <text evidence="1">Belongs to the AATF family.</text>
</comment>
<feature type="region of interest" description="Disordered" evidence="3">
    <location>
        <begin position="60"/>
        <end position="163"/>
    </location>
</feature>
<dbReference type="GO" id="GO:0000462">
    <property type="term" value="P:maturation of SSU-rRNA from tricistronic rRNA transcript (SSU-rRNA, 5.8S rRNA, LSU-rRNA)"/>
    <property type="evidence" value="ECO:0007669"/>
    <property type="project" value="TreeGrafter"/>
</dbReference>
<dbReference type="AlphaFoldDB" id="A0A1M2VPV9"/>
<protein>
    <recommendedName>
        <fullName evidence="2">Protein BFR2</fullName>
    </recommendedName>
</protein>
<proteinExistence type="inferred from homology"/>
<dbReference type="EMBL" id="MNAD01000894">
    <property type="protein sequence ID" value="OJT09634.1"/>
    <property type="molecule type" value="Genomic_DNA"/>
</dbReference>
<dbReference type="STRING" id="154538.A0A1M2VPV9"/>
<feature type="compositionally biased region" description="Basic and acidic residues" evidence="3">
    <location>
        <begin position="60"/>
        <end position="85"/>
    </location>
</feature>
<evidence type="ECO:0000256" key="2">
    <source>
        <dbReference type="ARBA" id="ARBA00013850"/>
    </source>
</evidence>
<evidence type="ECO:0000259" key="5">
    <source>
        <dbReference type="Pfam" id="PF13339"/>
    </source>
</evidence>
<reference evidence="6 7" key="1">
    <citation type="submission" date="2016-10" db="EMBL/GenBank/DDBJ databases">
        <title>Genome sequence of the basidiomycete white-rot fungus Trametes pubescens.</title>
        <authorList>
            <person name="Makela M.R."/>
            <person name="Granchi Z."/>
            <person name="Peng M."/>
            <person name="De Vries R.P."/>
            <person name="Grigoriev I."/>
            <person name="Riley R."/>
            <person name="Hilden K."/>
        </authorList>
    </citation>
    <scope>NUCLEOTIDE SEQUENCE [LARGE SCALE GENOMIC DNA]</scope>
    <source>
        <strain evidence="6 7">FBCC735</strain>
    </source>
</reference>
<dbReference type="PANTHER" id="PTHR15565">
    <property type="entry name" value="AATF PROTEIN APOPTOSIS ANTAGONIZING TRANSCRIPTION FACTOR"/>
    <property type="match status" value="1"/>
</dbReference>
<dbReference type="OrthoDB" id="5783963at2759"/>
<feature type="domain" description="Apoptosis-antagonizing transcription factor C-terminal" evidence="4">
    <location>
        <begin position="406"/>
        <end position="488"/>
    </location>
</feature>
<dbReference type="Pfam" id="PF08164">
    <property type="entry name" value="TRAUB"/>
    <property type="match status" value="1"/>
</dbReference>
<dbReference type="InterPro" id="IPR039223">
    <property type="entry name" value="AATF/Bfr2"/>
</dbReference>
<dbReference type="InterPro" id="IPR025160">
    <property type="entry name" value="AATF"/>
</dbReference>
<sequence length="490" mass="54353">MAARRSLKDQLAELSQAAPVDLDPEDALAGIDHPEGNRLFIDDSAAREHYIDVAPSAIRKLHDSVNDSKYDGVRTSRKQLDDFSDHGSISEGLDEEEDEEEGELEHSHSEGATEDDEELESPSEGEDASGSESEDGVSQLQATALSSPDAPPANISDPPQENDIASNLRKTHEIDKKKGRAVSRQIALWDTLLDARIQLHKAVTAANRLPLPTEIEQYVAHPAAREALDSFFDTADGLTEELFSLQEVRFHRLDPLLVLTYSRAQDLLRVNESIEPPARKRRRLEVVTEPAREYGEALTALSASASTLEASCHPWLVDTLSKWSAKVQAVAPNVLLPDNKGSFMRNGKAPAHAGVASLIDDVLRSDNTKLLDRTRKRKDKHIRIGHVPVADDERADADVFDDTDYYQQLLRDVIAARGGGDAQGEQQWQAAQRERKAKRRKTVDTKASKGRKLRYDAHPKLQNFMVSVPVVVGEWHEEQIDGLFSSLLQT</sequence>
<feature type="compositionally biased region" description="Acidic residues" evidence="3">
    <location>
        <begin position="92"/>
        <end position="103"/>
    </location>
</feature>
<dbReference type="Pfam" id="PF13339">
    <property type="entry name" value="AATF-Che1"/>
    <property type="match status" value="1"/>
</dbReference>
<comment type="caution">
    <text evidence="6">The sequence shown here is derived from an EMBL/GenBank/DDBJ whole genome shotgun (WGS) entry which is preliminary data.</text>
</comment>
<dbReference type="Proteomes" id="UP000184267">
    <property type="component" value="Unassembled WGS sequence"/>
</dbReference>
<feature type="compositionally biased region" description="Basic and acidic residues" evidence="3">
    <location>
        <begin position="1"/>
        <end position="11"/>
    </location>
</feature>
<feature type="compositionally biased region" description="Acidic residues" evidence="3">
    <location>
        <begin position="112"/>
        <end position="135"/>
    </location>
</feature>
<name>A0A1M2VPV9_TRAPU</name>
<feature type="domain" description="AATF leucine zipper-containing" evidence="5">
    <location>
        <begin position="175"/>
        <end position="326"/>
    </location>
</feature>
<evidence type="ECO:0000256" key="1">
    <source>
        <dbReference type="ARBA" id="ARBA00008966"/>
    </source>
</evidence>
<keyword evidence="7" id="KW-1185">Reference proteome</keyword>
<accession>A0A1M2VPV9</accession>
<evidence type="ECO:0000256" key="3">
    <source>
        <dbReference type="SAM" id="MobiDB-lite"/>
    </source>
</evidence>
<gene>
    <name evidence="6" type="ORF">TRAPUB_13887</name>
</gene>